<dbReference type="InterPro" id="IPR025592">
    <property type="entry name" value="DUF4347"/>
</dbReference>
<dbReference type="EMBL" id="JBHSAF010000001">
    <property type="protein sequence ID" value="MFC3912099.1"/>
    <property type="molecule type" value="Genomic_DNA"/>
</dbReference>
<dbReference type="Pfam" id="PF14252">
    <property type="entry name" value="DUF4347"/>
    <property type="match status" value="1"/>
</dbReference>
<evidence type="ECO:0000313" key="5">
    <source>
        <dbReference type="Proteomes" id="UP001595692"/>
    </source>
</evidence>
<dbReference type="InterPro" id="IPR015919">
    <property type="entry name" value="Cadherin-like_sf"/>
</dbReference>
<dbReference type="RefSeq" id="WP_377150106.1">
    <property type="nucleotide sequence ID" value="NZ_JBHSAF010000001.1"/>
</dbReference>
<name>A0ABV8CJA6_9GAMM</name>
<dbReference type="Pfam" id="PF13205">
    <property type="entry name" value="Big_5"/>
    <property type="match status" value="1"/>
</dbReference>
<reference evidence="5" key="1">
    <citation type="journal article" date="2019" name="Int. J. Syst. Evol. Microbiol.">
        <title>The Global Catalogue of Microorganisms (GCM) 10K type strain sequencing project: providing services to taxonomists for standard genome sequencing and annotation.</title>
        <authorList>
            <consortium name="The Broad Institute Genomics Platform"/>
            <consortium name="The Broad Institute Genome Sequencing Center for Infectious Disease"/>
            <person name="Wu L."/>
            <person name="Ma J."/>
        </authorList>
    </citation>
    <scope>NUCLEOTIDE SEQUENCE [LARGE SCALE GENOMIC DNA]</scope>
    <source>
        <strain evidence="5">CCUG 54939</strain>
    </source>
</reference>
<protein>
    <submittedName>
        <fullName evidence="4">Tandem-95 repeat protein</fullName>
    </submittedName>
</protein>
<accession>A0ABV8CJA6</accession>
<evidence type="ECO:0000256" key="2">
    <source>
        <dbReference type="SAM" id="MobiDB-lite"/>
    </source>
</evidence>
<feature type="region of interest" description="Disordered" evidence="2">
    <location>
        <begin position="1924"/>
        <end position="1979"/>
    </location>
</feature>
<dbReference type="SUPFAM" id="SSF49313">
    <property type="entry name" value="Cadherin-like"/>
    <property type="match status" value="1"/>
</dbReference>
<dbReference type="InterPro" id="IPR053784">
    <property type="entry name" value="Choice_anch_U_dom"/>
</dbReference>
<dbReference type="Pfam" id="PF17963">
    <property type="entry name" value="Big_9"/>
    <property type="match status" value="6"/>
</dbReference>
<dbReference type="InterPro" id="IPR006644">
    <property type="entry name" value="Cadg"/>
</dbReference>
<comment type="caution">
    <text evidence="4">The sequence shown here is derived from an EMBL/GenBank/DDBJ whole genome shotgun (WGS) entry which is preliminary data.</text>
</comment>
<sequence length="2556" mass="258451">MSRAWLWLGLLVAFTGSAKELVLVDADLASKIQAKPGVELRRLHGLDDLPGALTGERWSRVSLISHGQPGALQLGTERLDLAFLAAHPDFLAAWRHQLTADAQLELWGCEVAKGQGHQLVDRLSAAIARPVLASTDATGPADLGGNLTLEYGQGLTPNRAPVAQLQQLLTPASQDFESIAIGTVYGSAETIGSFTFHSNSTDPTPGDELTVDNYFSHVDTRGLYVVSKIANEVTQVRIVGSSTFKLNSIWLGAGEGSTNVVLHAYLSGSEIGSQSVTLNSGSTINTSGFSEFGNIDEVRITGSDLDLLVDNIVVDAPVIPITVTDANISISGGTGGVFKIGDTVTATWNNTASGDNNSGITGVTMDFSQFGGGAAVTASNSSGTWTATYTLTSGSIDAINSHVSVTANNSSGGTTTVDTTNATVDNQAPMVTDAKISLSGASGTGGAFKIGDTVTATWNNTAGGDNNSDISAVTVDFSAFGGGAAVAASNSSGTWTATYTLVAGAVDATNRNVSVTVTDNAGNTTTTADTTNASVDNVAPTVTDANISISGGSGTGGAFKIGDTVTATWNNTASGDNNSDTISSVTVNFLQFGGGAAVAASNSSGTWTATYTLVAGAVDATNRNVFVTATDNAGNTTTTADTTNASVDNVAPTVTDAKISLSGASGTGGAFKIGDTVTATWNNTAGGDNNSDTISNVTVDFSQFGGGAAVAASNSSGTWTATYTLVAGAINASNRNVSVTASDNAGNMTTTSDTSNETVDTTVASVTGVAVPGNGSYTTGQNLNFTVTFSKVVAVDTSGGTPYLTLTVGSATYQASYVSGSNTTTLTFRRTIVSGDSDSDGITVGSLNLNGGTIQDTVGNSATLTLNSVGSTSGVLVDTTAPAVTSVAVPVNSTYVTGEPLNFTIHFDEPVFVTGSPQIALTVGSSTVYASYVSGSGSSAVTFRHTVQSGENDADGITVGTLGLNGGTLKDAAANNATLTLNSVGSTSGVLVDAVAPTVTSVAVPAAATYIAGQTLSFTVNFSEAVTVNTSGGTPRLALTLGSSTRYATYHSGSGSAAVTFSYTVQYGDNDADGIAVGTLDANGGTLKDAVGNDATLTLNSVASTSAVLVDTSAPVVSSVSVPANGTYITGQSLAFSVNFSKAVTVDAGGGTPYLALTVGSSPVQASYVSGSGSTTLIFSYLIQAGELDTDGVAVGSLSANGGTLRDGVGNDATLTLNSVGSTSGVLVDAVAPTLSSSSPADNSTGVAFDANVQLVFSETLSAGSGTLAIYDAANDALVEANAVGSARVTLSGNTLTLDPQATLLPTHSYYLQVGAQALLDTAGNAYAGISDKTTLNFTVANVAPVAQADTASTQEDSAVQVDVTANDSDADSALNKASVAVVTAAQHGTTSVDTGTGVISYTPAGNYNGSDSFSYRVQDIYGADSNVVTVSVTVQPVNDAPLAVADIDSTTEDTALMVDVLANDSDIDSGDSLNPATLTLVATPAHGTALISHGQVSYTPAANFNGSDTFSYTVADQQGAVSNVAAVIINVGSSNDAPLATNDSATTDEDNVVSVDVLANDSDLDGTLVPATVTLLQQPAHGQVLLNSATGALVYTPAANYFGQDTFSYAVQDNEGATSNAASVTVTVNSINDAPVAANNSVTLQEDASLSINVLGNDSDVDGTLVPASVQLVSLPAHGSVTVGAGDGSVSYTPASNAVGDDSFSYRVQDDQGAWSNVASVALTIQSVNDAPLANADQGSLDEDSALTLHLLDNDSDIDGSLQNVQIVAQPASGSLDVGSNGAVTYTPAANFNGHDSFSYQAVDNEGARSPAVAVTLTVRAVNDAPTISGSGAATLLEGARYQFAPVISDVEADALTVTATGLPAWLTLNSQTGELSGTPAIGQAGQYDNIVLTVSDGSAQTALPAFALTVLADLDGDGVANIVDSDDDNDGMSDGYEDDHGFNPLDPTDASADADQDGVSNQQESSDGTNPHDASDYLDTTAPVVSAVADVTVDASGRFTPVTLRKLLGLAETVSDEEVTTALRALVSDNIDGAACCSVTIDGMVDNQLLLAPGRHEVVYQAADRKGNVGTVTQLVRVRPLVSMSKDQVAVPGQSLSFSIILNGPAADYPFTVPYVIDDSSTLPSAQHSLQAGSVTFTSGQTALPVSVTLGADAAASGDQTLVVRLDDETSDEQDLAAGYDPAAPDLHDINAGAKHAHVITVTAGNVAPQVGLSLQQDGRQTMLVTPSAGSVTVTATVLDPNPADTHTFDWRGTAAEVVDSDANPADATLVFDPTALAEGVYPVQVTVTDSQGASTLHAFYFRVVASLPALSAEADTDGDGLSDADEGVADSDGDGIVDYLDNLSTSNLLPEALATTEAFVMECEPGVLCRLGQYALQNGTSGSRLLASELASLPSVSQDSQFTPVGGIFDFEIAELPTAGQSASVVIPLNEAIPVNAVYRKFLNGRWRTWVEDDNNQLHSAPGSLGYCPPPGDAQWTSGLTAGHYCVQLTLEDGGPNDADGVVNASIADPGAVSVSNADDVADEGSGSLGGASLLALWALRRYRRRSPGALHH</sequence>
<dbReference type="SUPFAM" id="SSF141072">
    <property type="entry name" value="CalX-like"/>
    <property type="match status" value="1"/>
</dbReference>
<evidence type="ECO:0000259" key="3">
    <source>
        <dbReference type="SMART" id="SM00736"/>
    </source>
</evidence>
<dbReference type="Gene3D" id="2.60.40.3440">
    <property type="match status" value="3"/>
</dbReference>
<feature type="compositionally biased region" description="Acidic residues" evidence="2">
    <location>
        <begin position="1926"/>
        <end position="1939"/>
    </location>
</feature>
<dbReference type="Gene3D" id="2.60.40.2810">
    <property type="match status" value="2"/>
</dbReference>
<dbReference type="SMART" id="SM00736">
    <property type="entry name" value="CADG"/>
    <property type="match status" value="1"/>
</dbReference>
<dbReference type="NCBIfam" id="NF012211">
    <property type="entry name" value="tand_rpt_95"/>
    <property type="match status" value="5"/>
</dbReference>
<proteinExistence type="predicted"/>
<dbReference type="NCBIfam" id="NF041766">
    <property type="entry name" value="choice_anch_U"/>
    <property type="match status" value="1"/>
</dbReference>
<feature type="compositionally biased region" description="Polar residues" evidence="2">
    <location>
        <begin position="1960"/>
        <end position="1971"/>
    </location>
</feature>
<evidence type="ECO:0000313" key="4">
    <source>
        <dbReference type="EMBL" id="MFC3912099.1"/>
    </source>
</evidence>
<organism evidence="4 5">
    <name type="scientific">Pseudaeromonas sharmana</name>
    <dbReference type="NCBI Taxonomy" id="328412"/>
    <lineage>
        <taxon>Bacteria</taxon>
        <taxon>Pseudomonadati</taxon>
        <taxon>Pseudomonadota</taxon>
        <taxon>Gammaproteobacteria</taxon>
        <taxon>Aeromonadales</taxon>
        <taxon>Aeromonadaceae</taxon>
        <taxon>Pseudaeromonas</taxon>
    </lineage>
</organism>
<dbReference type="InterPro" id="IPR032812">
    <property type="entry name" value="SbsA_Ig"/>
</dbReference>
<feature type="domain" description="Dystroglycan-type cadherin-like" evidence="3">
    <location>
        <begin position="1823"/>
        <end position="1919"/>
    </location>
</feature>
<dbReference type="PANTHER" id="PTHR34720">
    <property type="entry name" value="MICROCYSTIN DEPENDENT PROTEIN"/>
    <property type="match status" value="1"/>
</dbReference>
<dbReference type="Proteomes" id="UP001595692">
    <property type="component" value="Unassembled WGS sequence"/>
</dbReference>
<dbReference type="PANTHER" id="PTHR34720:SF9">
    <property type="entry name" value="BLR4714 PROTEIN"/>
    <property type="match status" value="1"/>
</dbReference>
<dbReference type="InterPro" id="IPR038081">
    <property type="entry name" value="CalX-like_sf"/>
</dbReference>
<evidence type="ECO:0000256" key="1">
    <source>
        <dbReference type="ARBA" id="ARBA00022729"/>
    </source>
</evidence>
<dbReference type="InterPro" id="IPR013783">
    <property type="entry name" value="Ig-like_fold"/>
</dbReference>
<dbReference type="Gene3D" id="2.60.40.10">
    <property type="entry name" value="Immunoglobulins"/>
    <property type="match status" value="2"/>
</dbReference>
<keyword evidence="1" id="KW-0732">Signal</keyword>
<gene>
    <name evidence="4" type="ORF">ACFOSS_01310</name>
</gene>
<keyword evidence="5" id="KW-1185">Reference proteome</keyword>